<dbReference type="Gene3D" id="2.30.30.40">
    <property type="entry name" value="SH3 Domains"/>
    <property type="match status" value="1"/>
</dbReference>
<feature type="domain" description="SH3b" evidence="1">
    <location>
        <begin position="26"/>
        <end position="89"/>
    </location>
</feature>
<accession>A0ABN1LG79</accession>
<evidence type="ECO:0000313" key="2">
    <source>
        <dbReference type="EMBL" id="GAA0855410.1"/>
    </source>
</evidence>
<dbReference type="InterPro" id="IPR003646">
    <property type="entry name" value="SH3-like_bac-type"/>
</dbReference>
<reference evidence="2 3" key="1">
    <citation type="journal article" date="2019" name="Int. J. Syst. Evol. Microbiol.">
        <title>The Global Catalogue of Microorganisms (GCM) 10K type strain sequencing project: providing services to taxonomists for standard genome sequencing and annotation.</title>
        <authorList>
            <consortium name="The Broad Institute Genomics Platform"/>
            <consortium name="The Broad Institute Genome Sequencing Center for Infectious Disease"/>
            <person name="Wu L."/>
            <person name="Ma J."/>
        </authorList>
    </citation>
    <scope>NUCLEOTIDE SEQUENCE [LARGE SCALE GENOMIC DNA]</scope>
    <source>
        <strain evidence="2 3">JCM 15896</strain>
    </source>
</reference>
<dbReference type="Proteomes" id="UP001500359">
    <property type="component" value="Unassembled WGS sequence"/>
</dbReference>
<comment type="caution">
    <text evidence="2">The sequence shown here is derived from an EMBL/GenBank/DDBJ whole genome shotgun (WGS) entry which is preliminary data.</text>
</comment>
<proteinExistence type="predicted"/>
<keyword evidence="3" id="KW-1185">Reference proteome</keyword>
<dbReference type="InterPro" id="IPR011250">
    <property type="entry name" value="OMP/PagP_B-barrel"/>
</dbReference>
<dbReference type="PROSITE" id="PS51781">
    <property type="entry name" value="SH3B"/>
    <property type="match status" value="1"/>
</dbReference>
<name>A0ABN1LG79_9ALTE</name>
<evidence type="ECO:0000259" key="1">
    <source>
        <dbReference type="PROSITE" id="PS51781"/>
    </source>
</evidence>
<dbReference type="EMBL" id="BAAAFD010000003">
    <property type="protein sequence ID" value="GAA0855410.1"/>
    <property type="molecule type" value="Genomic_DNA"/>
</dbReference>
<dbReference type="SUPFAM" id="SSF56925">
    <property type="entry name" value="OMPA-like"/>
    <property type="match status" value="1"/>
</dbReference>
<gene>
    <name evidence="2" type="ORF">GCM10009114_14260</name>
</gene>
<evidence type="ECO:0000313" key="3">
    <source>
        <dbReference type="Proteomes" id="UP001500359"/>
    </source>
</evidence>
<dbReference type="Pfam" id="PF08239">
    <property type="entry name" value="SH3_3"/>
    <property type="match status" value="1"/>
</dbReference>
<protein>
    <recommendedName>
        <fullName evidence="1">SH3b domain-containing protein</fullName>
    </recommendedName>
</protein>
<organism evidence="2 3">
    <name type="scientific">Aliiglaciecola litoralis</name>
    <dbReference type="NCBI Taxonomy" id="582857"/>
    <lineage>
        <taxon>Bacteria</taxon>
        <taxon>Pseudomonadati</taxon>
        <taxon>Pseudomonadota</taxon>
        <taxon>Gammaproteobacteria</taxon>
        <taxon>Alteromonadales</taxon>
        <taxon>Alteromonadaceae</taxon>
        <taxon>Aliiglaciecola</taxon>
    </lineage>
</organism>
<dbReference type="Gene3D" id="2.40.160.20">
    <property type="match status" value="1"/>
</dbReference>
<sequence length="249" mass="28474">MDDMTKWIVLIGLMVSTGWVNAEDEFPEVQIVEPYIDMHTGPARGYPVFYVAEKGEWIRVLKRRTNWFKVRTEKGKEGWVKQQDLQLTLNSKGEPVEVADGSFESYQSRSFEFGASGGSLESVPSLSAFASWVITENISTELSYTQALGDFSESRLALLSVTHTTFPEWRVSPYFRLGVGQIQTKPRANLVQSGEETRRNDLLAGSIGVRYYLTQNFVLRLEYQNLLALTERDENEELEEWKLGFAIFF</sequence>